<evidence type="ECO:0008006" key="4">
    <source>
        <dbReference type="Google" id="ProtNLM"/>
    </source>
</evidence>
<evidence type="ECO:0000313" key="2">
    <source>
        <dbReference type="EMBL" id="MDQ1031129.1"/>
    </source>
</evidence>
<name>A0ABU0T5P6_9ACTN</name>
<reference evidence="2 3" key="1">
    <citation type="submission" date="2023-07" db="EMBL/GenBank/DDBJ databases">
        <title>Comparative genomics of wheat-associated soil bacteria to identify genetic determinants of phenazine resistance.</title>
        <authorList>
            <person name="Mouncey N."/>
        </authorList>
    </citation>
    <scope>NUCLEOTIDE SEQUENCE [LARGE SCALE GENOMIC DNA]</scope>
    <source>
        <strain evidence="2 3">V2I4</strain>
    </source>
</reference>
<keyword evidence="1" id="KW-0732">Signal</keyword>
<feature type="chain" id="PRO_5046666855" description="Peptidase inhibitor family I36" evidence="1">
    <location>
        <begin position="32"/>
        <end position="121"/>
    </location>
</feature>
<evidence type="ECO:0000256" key="1">
    <source>
        <dbReference type="SAM" id="SignalP"/>
    </source>
</evidence>
<dbReference type="EMBL" id="JAUSZI010000002">
    <property type="protein sequence ID" value="MDQ1031129.1"/>
    <property type="molecule type" value="Genomic_DNA"/>
</dbReference>
<keyword evidence="3" id="KW-1185">Reference proteome</keyword>
<accession>A0ABU0T5P6</accession>
<gene>
    <name evidence="2" type="ORF">QF035_008711</name>
</gene>
<sequence length="121" mass="13149">MKPWMRKFVGVIGVTAAAVTIPVAVTPSAHADSAYGCNYPEVCFYTDTHVQSAIVARFKVVTSSWQYLKYPNTNYAVVNTRNDDVAYVLNSSGTVNCVKPNGSYSSAERVVAVRISSRSTC</sequence>
<dbReference type="Proteomes" id="UP001230328">
    <property type="component" value="Unassembled WGS sequence"/>
</dbReference>
<evidence type="ECO:0000313" key="3">
    <source>
        <dbReference type="Proteomes" id="UP001230328"/>
    </source>
</evidence>
<proteinExistence type="predicted"/>
<dbReference type="RefSeq" id="WP_307527054.1">
    <property type="nucleotide sequence ID" value="NZ_JAUSZI010000002.1"/>
</dbReference>
<organism evidence="2 3">
    <name type="scientific">Streptomyces umbrinus</name>
    <dbReference type="NCBI Taxonomy" id="67370"/>
    <lineage>
        <taxon>Bacteria</taxon>
        <taxon>Bacillati</taxon>
        <taxon>Actinomycetota</taxon>
        <taxon>Actinomycetes</taxon>
        <taxon>Kitasatosporales</taxon>
        <taxon>Streptomycetaceae</taxon>
        <taxon>Streptomyces</taxon>
        <taxon>Streptomyces phaeochromogenes group</taxon>
    </lineage>
</organism>
<comment type="caution">
    <text evidence="2">The sequence shown here is derived from an EMBL/GenBank/DDBJ whole genome shotgun (WGS) entry which is preliminary data.</text>
</comment>
<feature type="signal peptide" evidence="1">
    <location>
        <begin position="1"/>
        <end position="31"/>
    </location>
</feature>
<protein>
    <recommendedName>
        <fullName evidence="4">Peptidase inhibitor family I36</fullName>
    </recommendedName>
</protein>